<feature type="compositionally biased region" description="Polar residues" evidence="1">
    <location>
        <begin position="534"/>
        <end position="547"/>
    </location>
</feature>
<feature type="region of interest" description="Disordered" evidence="1">
    <location>
        <begin position="775"/>
        <end position="799"/>
    </location>
</feature>
<feature type="region of interest" description="Disordered" evidence="1">
    <location>
        <begin position="497"/>
        <end position="727"/>
    </location>
</feature>
<feature type="compositionally biased region" description="Basic and acidic residues" evidence="1">
    <location>
        <begin position="1290"/>
        <end position="1310"/>
    </location>
</feature>
<proteinExistence type="predicted"/>
<feature type="region of interest" description="Disordered" evidence="1">
    <location>
        <begin position="987"/>
        <end position="1129"/>
    </location>
</feature>
<feature type="compositionally biased region" description="Pro residues" evidence="1">
    <location>
        <begin position="1002"/>
        <end position="1018"/>
    </location>
</feature>
<feature type="region of interest" description="Disordered" evidence="1">
    <location>
        <begin position="1368"/>
        <end position="1404"/>
    </location>
</feature>
<feature type="compositionally biased region" description="Polar residues" evidence="1">
    <location>
        <begin position="654"/>
        <end position="665"/>
    </location>
</feature>
<feature type="compositionally biased region" description="Basic and acidic residues" evidence="1">
    <location>
        <begin position="515"/>
        <end position="527"/>
    </location>
</feature>
<reference evidence="2" key="1">
    <citation type="submission" date="2014-11" db="EMBL/GenBank/DDBJ databases">
        <authorList>
            <person name="Otto D Thomas"/>
            <person name="Naeem Raeece"/>
        </authorList>
    </citation>
    <scope>NUCLEOTIDE SEQUENCE</scope>
</reference>
<feature type="compositionally biased region" description="Low complexity" evidence="1">
    <location>
        <begin position="141"/>
        <end position="157"/>
    </location>
</feature>
<feature type="region of interest" description="Disordered" evidence="1">
    <location>
        <begin position="1426"/>
        <end position="1504"/>
    </location>
</feature>
<protein>
    <submittedName>
        <fullName evidence="2">Uncharacterized protein</fullName>
    </submittedName>
</protein>
<feature type="compositionally biased region" description="Pro residues" evidence="1">
    <location>
        <begin position="414"/>
        <end position="430"/>
    </location>
</feature>
<feature type="compositionally biased region" description="Polar residues" evidence="1">
    <location>
        <begin position="350"/>
        <end position="364"/>
    </location>
</feature>
<name>A0A0G4HXL1_9ALVE</name>
<feature type="compositionally biased region" description="Acidic residues" evidence="1">
    <location>
        <begin position="781"/>
        <end position="794"/>
    </location>
</feature>
<feature type="compositionally biased region" description="Low complexity" evidence="1">
    <location>
        <begin position="1385"/>
        <end position="1398"/>
    </location>
</feature>
<feature type="compositionally biased region" description="Gly residues" evidence="1">
    <location>
        <begin position="1084"/>
        <end position="1095"/>
    </location>
</feature>
<evidence type="ECO:0000313" key="2">
    <source>
        <dbReference type="EMBL" id="CEM49239.1"/>
    </source>
</evidence>
<feature type="compositionally biased region" description="Polar residues" evidence="1">
    <location>
        <begin position="1239"/>
        <end position="1262"/>
    </location>
</feature>
<feature type="compositionally biased region" description="Pro residues" evidence="1">
    <location>
        <begin position="387"/>
        <end position="401"/>
    </location>
</feature>
<feature type="compositionally biased region" description="Basic and acidic residues" evidence="1">
    <location>
        <begin position="1494"/>
        <end position="1504"/>
    </location>
</feature>
<gene>
    <name evidence="2" type="ORF">Cvel_9282</name>
</gene>
<feature type="compositionally biased region" description="Low complexity" evidence="1">
    <location>
        <begin position="1331"/>
        <end position="1353"/>
    </location>
</feature>
<feature type="compositionally biased region" description="Basic and acidic residues" evidence="1">
    <location>
        <begin position="1192"/>
        <end position="1212"/>
    </location>
</feature>
<accession>A0A0G4HXL1</accession>
<feature type="compositionally biased region" description="Basic and acidic residues" evidence="1">
    <location>
        <begin position="1221"/>
        <end position="1236"/>
    </location>
</feature>
<feature type="compositionally biased region" description="Basic and acidic residues" evidence="1">
    <location>
        <begin position="694"/>
        <end position="711"/>
    </location>
</feature>
<feature type="compositionally biased region" description="Basic and acidic residues" evidence="1">
    <location>
        <begin position="1164"/>
        <end position="1180"/>
    </location>
</feature>
<feature type="compositionally biased region" description="Basic residues" evidence="1">
    <location>
        <begin position="667"/>
        <end position="676"/>
    </location>
</feature>
<sequence>MGGRLPIPIQHKVQEVRDRVTHCEVDRLYWHNNIEKSMQHILTDALEEKPLDFVQWLHLRLCNDLGDSLPDPIEHEALTAALTKSRDHVEKQMKSISRQNAGIVLLQEEVKRKRQQLDLMLRTLPTHTSQSRRGSTRLRRGGSSSRRASRRSSAGTGTNSGGGGERGRVADEPQLAQTAPLSSRASREAIEVPDSPEHVRREGDKEAKQKKQALQSLLFPSLTAESPKQKFPSDEPSPFSQAHHPESAKREGGREEKERESVEEKEKEGMEKGEKAGGMIPDNTVTGMLSTWTGGERTRREGEGEGDTQQEQQEDQTPAEEGGKGAFLDAVGGQPLQTDNAEESRANKETLLQSGGTPAMNTATAPPSPSPPPLSSPAPLPIGTVSPCPPAPPLEAPPPTCAPTSPLLESAIASPPPHAIAQAEPPPPPGTLVLPPAGMHLPTRPGEALTGVRLGGGTPVSPHAHLFTSPLLVPGAAGGNAIQIPLSLSVSLTAAAPCNSAEPSSSSSSSNRAAVVKDDEKANKEDPQPGGVERQNSSQSVEDNSVSPRVDSVKKRGDDSEGAKDKEEADSPSAHRSKLDGEETEAEEEGERVPVSFAPSRADSETEGPTAQRPPSRSSRTPREVEEEEGVTGTARERRSQSLEGNEKRDSNEKAAQSPDSSVIQTIHHHHYHCHKMGNAVAEVSSEETQGEESWERERGSRGGRRDPHSLEEEEEEDGYSVHDWEEQERGLRGNVYEEMDIEEEYRGHYRHSPYRPAPRPTSARNFQVRSPLLQVGDGGSMEEEEEDPEEEEERITREKWRRERFSSRLQTELPSPDALLERLNASPVDPPTLHTFLFYSHHDFPPPTHGDSPPAPPSPAAILSVLSILLYPKGSRLFFPSDPLDPPLRFDFVRPRGGEDTLWEGEYWRGSHYMLLEVCSPPPAHQRGNYSSFPDHGPGRPRCIRAPQRRLTHHVRIPTTAPSLSPPRVFPAAHKPCPPPVSPPFSPCTPGVHPEERDHPCPFPPRQRIPHVDPPVHPMEQGRPLTDRARYEAPPQTEPSYRLPPHHQQPPAWNLQLGPPSRDQGRIGRAGRGESLPNSADGESGGNRGEGTQGGKKQRAGPTRRCAAGCRPHADRQPRAPPSRSGVPKTVFRALHNAQLRGVRVECPPPPSSRRGLRGGSAGRREHVRGETGENEYEHVGPPTEGPTDGRGGRAMEEERNARLWNEERQTATEAVEEPDAGRGRGREPERERGRLPVSTQNFRTAAHTFSQSRLVPSNPNGGVRKQRPTRNPTNQHQPARTNNSHRTQGTDEKRRMLKEREAEERAEASDLLPCFGVSPHDDTNREPMVHQVSSSASSGQGVGGPSQSASANGSARVSVCVSLMDDRAPPPFSSQTGLPFKRPPSSRASGSSQSPERVGEVPLKFHGDQIGKEVCSSDRAACAFSKPTTRPKSGGRSRVEHDGVEERDEGSQRPSLLGHSSHLPTANSKGNAGGAVGIRSQQRPSQVAGSVHGEDGENSRRWKGQEELPCLNHKAYTDFFEEYVNQTRPCQVLLVYGPKSVGKTRKLLQLEKGWRKDGRRVIDLNLKELPIDEEELPKRLKGAWILERKSSSGVDAAREGFVDLLRKLQSGVKRVVTPVAEKVSLLDVDKFVPTDVDTTSPLEMGELFAVAAVAADVAANVTADTVGLKRPTNETVRAFLQVLEDSAKKELPERKPPVLVIREVQRLVGGAPAIFKELFINFEPRKEGQSIMPVIIESSKFLASNTLSFLVTSRESFRLYLVTE</sequence>
<feature type="compositionally biased region" description="Basic and acidic residues" evidence="1">
    <location>
        <begin position="243"/>
        <end position="275"/>
    </location>
</feature>
<feature type="compositionally biased region" description="Basic and acidic residues" evidence="1">
    <location>
        <begin position="551"/>
        <end position="569"/>
    </location>
</feature>
<organism evidence="2">
    <name type="scientific">Chromera velia CCMP2878</name>
    <dbReference type="NCBI Taxonomy" id="1169474"/>
    <lineage>
        <taxon>Eukaryota</taxon>
        <taxon>Sar</taxon>
        <taxon>Alveolata</taxon>
        <taxon>Colpodellida</taxon>
        <taxon>Chromeraceae</taxon>
        <taxon>Chromera</taxon>
    </lineage>
</organism>
<feature type="compositionally biased region" description="Low complexity" evidence="1">
    <location>
        <begin position="497"/>
        <end position="514"/>
    </location>
</feature>
<feature type="region of interest" description="Disordered" evidence="1">
    <location>
        <begin position="121"/>
        <end position="456"/>
    </location>
</feature>
<feature type="compositionally biased region" description="Polar residues" evidence="1">
    <location>
        <begin position="1481"/>
        <end position="1490"/>
    </location>
</feature>
<feature type="region of interest" description="Disordered" evidence="1">
    <location>
        <begin position="1144"/>
        <end position="1355"/>
    </location>
</feature>
<dbReference type="EMBL" id="CDMZ01004271">
    <property type="protein sequence ID" value="CEM49239.1"/>
    <property type="molecule type" value="Genomic_DNA"/>
</dbReference>
<feature type="compositionally biased region" description="Polar residues" evidence="1">
    <location>
        <begin position="1271"/>
        <end position="1289"/>
    </location>
</feature>
<feature type="compositionally biased region" description="Polar residues" evidence="1">
    <location>
        <begin position="283"/>
        <end position="292"/>
    </location>
</feature>
<evidence type="ECO:0000256" key="1">
    <source>
        <dbReference type="SAM" id="MobiDB-lite"/>
    </source>
</evidence>
<feature type="compositionally biased region" description="Basic and acidic residues" evidence="1">
    <location>
        <begin position="1321"/>
        <end position="1330"/>
    </location>
</feature>
<feature type="compositionally biased region" description="Acidic residues" evidence="1">
    <location>
        <begin position="304"/>
        <end position="318"/>
    </location>
</feature>
<feature type="compositionally biased region" description="Pro residues" evidence="1">
    <location>
        <begin position="366"/>
        <end position="380"/>
    </location>
</feature>
<feature type="compositionally biased region" description="Polar residues" evidence="1">
    <location>
        <begin position="175"/>
        <end position="184"/>
    </location>
</feature>
<dbReference type="VEuPathDB" id="CryptoDB:Cvel_9282"/>
<feature type="compositionally biased region" description="Basic and acidic residues" evidence="1">
    <location>
        <begin position="635"/>
        <end position="653"/>
    </location>
</feature>
<feature type="compositionally biased region" description="Basic and acidic residues" evidence="1">
    <location>
        <begin position="185"/>
        <end position="209"/>
    </location>
</feature>